<evidence type="ECO:0000256" key="8">
    <source>
        <dbReference type="ARBA" id="ARBA00022989"/>
    </source>
</evidence>
<evidence type="ECO:0000256" key="2">
    <source>
        <dbReference type="ARBA" id="ARBA00008445"/>
    </source>
</evidence>
<dbReference type="GO" id="GO:0065002">
    <property type="term" value="P:intracellular protein transmembrane transport"/>
    <property type="evidence" value="ECO:0007669"/>
    <property type="project" value="TreeGrafter"/>
</dbReference>
<keyword evidence="4 11" id="KW-0813">Transport</keyword>
<comment type="caution">
    <text evidence="12">The sequence shown here is derived from an EMBL/GenBank/DDBJ whole genome shotgun (WGS) entry which is preliminary data.</text>
</comment>
<keyword evidence="8 11" id="KW-1133">Transmembrane helix</keyword>
<dbReference type="PANTHER" id="PTHR34182:SF1">
    <property type="entry name" value="PROTEIN-EXPORT MEMBRANE PROTEIN SECG"/>
    <property type="match status" value="1"/>
</dbReference>
<dbReference type="InterPro" id="IPR004692">
    <property type="entry name" value="SecG"/>
</dbReference>
<dbReference type="GO" id="GO:0009306">
    <property type="term" value="P:protein secretion"/>
    <property type="evidence" value="ECO:0007669"/>
    <property type="project" value="UniProtKB-UniRule"/>
</dbReference>
<comment type="similarity">
    <text evidence="2 11">Belongs to the SecG family.</text>
</comment>
<evidence type="ECO:0000256" key="6">
    <source>
        <dbReference type="ARBA" id="ARBA00022692"/>
    </source>
</evidence>
<evidence type="ECO:0000313" key="12">
    <source>
        <dbReference type="EMBL" id="RCL39587.1"/>
    </source>
</evidence>
<dbReference type="EMBL" id="QOPC01000002">
    <property type="protein sequence ID" value="RCL39587.1"/>
    <property type="molecule type" value="Genomic_DNA"/>
</dbReference>
<dbReference type="PRINTS" id="PR01651">
    <property type="entry name" value="SECGEXPORT"/>
</dbReference>
<comment type="subcellular location">
    <subcellularLocation>
        <location evidence="1 11">Cell membrane</location>
        <topology evidence="1 11">Multi-pass membrane protein</topology>
    </subcellularLocation>
</comment>
<dbReference type="AlphaFoldDB" id="A0A368BRV2"/>
<evidence type="ECO:0000256" key="5">
    <source>
        <dbReference type="ARBA" id="ARBA00022475"/>
    </source>
</evidence>
<keyword evidence="5 11" id="KW-1003">Cell membrane</keyword>
<feature type="transmembrane region" description="Helical" evidence="11">
    <location>
        <begin position="51"/>
        <end position="74"/>
    </location>
</feature>
<evidence type="ECO:0000256" key="7">
    <source>
        <dbReference type="ARBA" id="ARBA00022927"/>
    </source>
</evidence>
<proteinExistence type="inferred from homology"/>
<dbReference type="Proteomes" id="UP000253032">
    <property type="component" value="Unassembled WGS sequence"/>
</dbReference>
<name>A0A368BRV2_9GAMM</name>
<keyword evidence="6 11" id="KW-0812">Transmembrane</keyword>
<comment type="function">
    <text evidence="11">Involved in protein export. Participates in an early event of protein translocation.</text>
</comment>
<dbReference type="GO" id="GO:0015450">
    <property type="term" value="F:protein-transporting ATPase activity"/>
    <property type="evidence" value="ECO:0007669"/>
    <property type="project" value="UniProtKB-UniRule"/>
</dbReference>
<dbReference type="GO" id="GO:0043952">
    <property type="term" value="P:protein transport by the Sec complex"/>
    <property type="evidence" value="ECO:0007669"/>
    <property type="project" value="TreeGrafter"/>
</dbReference>
<evidence type="ECO:0000256" key="9">
    <source>
        <dbReference type="ARBA" id="ARBA00023010"/>
    </source>
</evidence>
<dbReference type="NCBIfam" id="TIGR00810">
    <property type="entry name" value="secG"/>
    <property type="match status" value="1"/>
</dbReference>
<reference evidence="12 13" key="1">
    <citation type="journal article" date="2018" name="Microbiome">
        <title>Fine metagenomic profile of the Mediterranean stratified and mixed water columns revealed by assembly and recruitment.</title>
        <authorList>
            <person name="Haro-Moreno J.M."/>
            <person name="Lopez-Perez M."/>
            <person name="De La Torre J.R."/>
            <person name="Picazo A."/>
            <person name="Camacho A."/>
            <person name="Rodriguez-Valera F."/>
        </authorList>
    </citation>
    <scope>NUCLEOTIDE SEQUENCE [LARGE SCALE GENOMIC DNA]</scope>
    <source>
        <strain evidence="12">MED-G84</strain>
    </source>
</reference>
<organism evidence="12 13">
    <name type="scientific">SAR86 cluster bacterium</name>
    <dbReference type="NCBI Taxonomy" id="2030880"/>
    <lineage>
        <taxon>Bacteria</taxon>
        <taxon>Pseudomonadati</taxon>
        <taxon>Pseudomonadota</taxon>
        <taxon>Gammaproteobacteria</taxon>
        <taxon>SAR86 cluster</taxon>
    </lineage>
</organism>
<dbReference type="GO" id="GO:0005886">
    <property type="term" value="C:plasma membrane"/>
    <property type="evidence" value="ECO:0007669"/>
    <property type="project" value="UniProtKB-SubCell"/>
</dbReference>
<keyword evidence="7 11" id="KW-0653">Protein transport</keyword>
<evidence type="ECO:0000256" key="11">
    <source>
        <dbReference type="RuleBase" id="RU365087"/>
    </source>
</evidence>
<evidence type="ECO:0000256" key="4">
    <source>
        <dbReference type="ARBA" id="ARBA00022448"/>
    </source>
</evidence>
<comment type="caution">
    <text evidence="11">Lacks conserved residue(s) required for the propagation of feature annotation.</text>
</comment>
<sequence length="100" mass="10460">MITAIKIICIILAILLIVLVILQQGKGSDLGSAFGGGSSNSMFGAVGPSNFLGKLTAFIAALFLILNLAQAVLLKNANTEVLFTDEEIQEATKAIEIPVE</sequence>
<dbReference type="Pfam" id="PF03840">
    <property type="entry name" value="SecG"/>
    <property type="match status" value="1"/>
</dbReference>
<keyword evidence="10 11" id="KW-0472">Membrane</keyword>
<evidence type="ECO:0000256" key="3">
    <source>
        <dbReference type="ARBA" id="ARBA00017876"/>
    </source>
</evidence>
<accession>A0A368BRV2</accession>
<evidence type="ECO:0000256" key="1">
    <source>
        <dbReference type="ARBA" id="ARBA00004651"/>
    </source>
</evidence>
<keyword evidence="9 11" id="KW-0811">Translocation</keyword>
<gene>
    <name evidence="12" type="primary">secG</name>
    <name evidence="12" type="ORF">DBW98_00625</name>
</gene>
<protein>
    <recommendedName>
        <fullName evidence="3 11">Protein-export membrane protein SecG</fullName>
    </recommendedName>
</protein>
<evidence type="ECO:0000313" key="13">
    <source>
        <dbReference type="Proteomes" id="UP000253032"/>
    </source>
</evidence>
<dbReference type="PANTHER" id="PTHR34182">
    <property type="entry name" value="PROTEIN-EXPORT MEMBRANE PROTEIN SECG"/>
    <property type="match status" value="1"/>
</dbReference>
<evidence type="ECO:0000256" key="10">
    <source>
        <dbReference type="ARBA" id="ARBA00023136"/>
    </source>
</evidence>